<dbReference type="Gene3D" id="2.10.25.10">
    <property type="entry name" value="Laminin"/>
    <property type="match status" value="2"/>
</dbReference>
<evidence type="ECO:0000313" key="4">
    <source>
        <dbReference type="Proteomes" id="UP000887540"/>
    </source>
</evidence>
<dbReference type="Proteomes" id="UP000887540">
    <property type="component" value="Unplaced"/>
</dbReference>
<dbReference type="SUPFAM" id="SSF57567">
    <property type="entry name" value="Serine protease inhibitors"/>
    <property type="match status" value="2"/>
</dbReference>
<feature type="domain" description="Follistatin-like" evidence="3">
    <location>
        <begin position="257"/>
        <end position="283"/>
    </location>
</feature>
<reference evidence="5" key="1">
    <citation type="submission" date="2022-11" db="UniProtKB">
        <authorList>
            <consortium name="WormBaseParasite"/>
        </authorList>
    </citation>
    <scope>IDENTIFICATION</scope>
</reference>
<dbReference type="PANTHER" id="PTHR23259">
    <property type="entry name" value="RIDDLE"/>
    <property type="match status" value="1"/>
</dbReference>
<evidence type="ECO:0000313" key="5">
    <source>
        <dbReference type="WBParaSite" id="ACRNAN_scaffold8199.g11931.t1"/>
    </source>
</evidence>
<dbReference type="AlphaFoldDB" id="A0A914EGX4"/>
<proteinExistence type="predicted"/>
<keyword evidence="1" id="KW-0646">Protease inhibitor</keyword>
<name>A0A914EGX4_9BILA</name>
<dbReference type="InterPro" id="IPR036084">
    <property type="entry name" value="Ser_inhib-like_sf"/>
</dbReference>
<sequence length="355" mass="39674">MLGFFLYVTLVKCEIPSNDIYIKCQENEEFTRCPGCEFKCGEESQPCPPLPCDLNPLHIRGRCQCKSGYLRHDNGTCVSSDQCPSNSISPAHPPCGPNEQLYPRQICEGTCANPNPIACPFVEDRHRRCQCKFGYVRFENSTCVLEEECPQNQSQISNNVIQNLTCDNVECAEGYDCVMRRRFCPSLHFPCDRTPRPVCIARNSSFPQAPPLNCGNVHCDTGYHCQMSPRICPMNTISRCVGEPRCVKDEGNAINKTCANFQCADDETCVMRKQCPSLRVSCDVEPRPKCVKRTNTSPFNTTFLLTCDGFQCKSNETCIMKPSICPSLRISCDTTPKPSCVPIQQAPSNPSLKIT</sequence>
<keyword evidence="2" id="KW-1015">Disulfide bond</keyword>
<dbReference type="InterPro" id="IPR051368">
    <property type="entry name" value="SerProtInhib-TIL_Domain"/>
</dbReference>
<evidence type="ECO:0000256" key="2">
    <source>
        <dbReference type="ARBA" id="ARBA00023157"/>
    </source>
</evidence>
<evidence type="ECO:0000259" key="3">
    <source>
        <dbReference type="SMART" id="SM00274"/>
    </source>
</evidence>
<feature type="domain" description="Follistatin-like" evidence="3">
    <location>
        <begin position="165"/>
        <end position="188"/>
    </location>
</feature>
<dbReference type="SMART" id="SM00274">
    <property type="entry name" value="FOLN"/>
    <property type="match status" value="3"/>
</dbReference>
<dbReference type="WBParaSite" id="ACRNAN_scaffold8199.g11931.t1">
    <property type="protein sequence ID" value="ACRNAN_scaffold8199.g11931.t1"/>
    <property type="gene ID" value="ACRNAN_scaffold8199.g11931"/>
</dbReference>
<dbReference type="GO" id="GO:0004867">
    <property type="term" value="F:serine-type endopeptidase inhibitor activity"/>
    <property type="evidence" value="ECO:0007669"/>
    <property type="project" value="UniProtKB-KW"/>
</dbReference>
<keyword evidence="1" id="KW-0722">Serine protease inhibitor</keyword>
<dbReference type="PANTHER" id="PTHR23259:SF70">
    <property type="entry name" value="ACCESSORY GLAND PROTEIN ACP62F-RELATED"/>
    <property type="match status" value="1"/>
</dbReference>
<feature type="domain" description="Follistatin-like" evidence="3">
    <location>
        <begin position="213"/>
        <end position="247"/>
    </location>
</feature>
<organism evidence="4 5">
    <name type="scientific">Acrobeloides nanus</name>
    <dbReference type="NCBI Taxonomy" id="290746"/>
    <lineage>
        <taxon>Eukaryota</taxon>
        <taxon>Metazoa</taxon>
        <taxon>Ecdysozoa</taxon>
        <taxon>Nematoda</taxon>
        <taxon>Chromadorea</taxon>
        <taxon>Rhabditida</taxon>
        <taxon>Tylenchina</taxon>
        <taxon>Cephalobomorpha</taxon>
        <taxon>Cephaloboidea</taxon>
        <taxon>Cephalobidae</taxon>
        <taxon>Acrobeloides</taxon>
    </lineage>
</organism>
<dbReference type="CDD" id="cd19941">
    <property type="entry name" value="TIL"/>
    <property type="match status" value="2"/>
</dbReference>
<accession>A0A914EGX4</accession>
<protein>
    <submittedName>
        <fullName evidence="5">Follistatin-like domain-containing protein</fullName>
    </submittedName>
</protein>
<dbReference type="InterPro" id="IPR003645">
    <property type="entry name" value="Fol_N"/>
</dbReference>
<keyword evidence="4" id="KW-1185">Reference proteome</keyword>
<evidence type="ECO:0000256" key="1">
    <source>
        <dbReference type="ARBA" id="ARBA00022900"/>
    </source>
</evidence>